<dbReference type="Proteomes" id="UP000657918">
    <property type="component" value="Unassembled WGS sequence"/>
</dbReference>
<dbReference type="Gene3D" id="3.80.10.10">
    <property type="entry name" value="Ribonuclease Inhibitor"/>
    <property type="match status" value="3"/>
</dbReference>
<dbReference type="AlphaFoldDB" id="A0A835J446"/>
<dbReference type="InterPro" id="IPR001611">
    <property type="entry name" value="Leu-rich_rpt"/>
</dbReference>
<dbReference type="PANTHER" id="PTHR47186:SF18">
    <property type="entry name" value="RX N-TERMINAL DOMAIN-CONTAINING PROTEIN"/>
    <property type="match status" value="1"/>
</dbReference>
<feature type="domain" description="R13L1/DRL21-like LRR repeat region" evidence="1">
    <location>
        <begin position="129"/>
        <end position="253"/>
    </location>
</feature>
<name>A0A835J446_9ROSI</name>
<dbReference type="EMBL" id="JADGMS010000017">
    <property type="protein sequence ID" value="KAF9664202.1"/>
    <property type="molecule type" value="Genomic_DNA"/>
</dbReference>
<dbReference type="InterPro" id="IPR056789">
    <property type="entry name" value="LRR_R13L1-DRL21"/>
</dbReference>
<dbReference type="InterPro" id="IPR032675">
    <property type="entry name" value="LRR_dom_sf"/>
</dbReference>
<accession>A0A835J446</accession>
<keyword evidence="3" id="KW-1185">Reference proteome</keyword>
<dbReference type="SUPFAM" id="SSF52058">
    <property type="entry name" value="L domain-like"/>
    <property type="match status" value="2"/>
</dbReference>
<proteinExistence type="predicted"/>
<sequence length="818" mass="91090">MKLRYYGFPSNLKQCFVYCPLFPKDHSFQREKTVLLWLANGFLGGDRGEKEEGYGLGDSDSRISHKTRHIWCPTIRGYEDLKNLVGDGFHIFHTILPTSNESFWGDVNDEKLKAFNSLRVLPLSNINRIDELGELRYLLGDLRILNLQNVSHGLNAIEARLKGKNLKKLELRWSGKSNSGDSLAEEDVLKTLRPGAKVEDISIIGYGGKKLPGWVGDTSFENLVYLRLSGCKYCVSLPSLGQLESLRTLLIEGFYNLESVGDELYGSPTTKRNPFQSLESLTFERMLQWREWESKGRAFSSLQVLCIRKCPSLTTLPSDLPSLVELEIAKCKLVGLPSGWSPATINKIMLANDFHKVQLEKLSSDSQSLTVDSFHAFDFIRQEIENWGYACTTLQKNDITRCPLKCRKLKSLCGPEEPLGDSMSTKSFCSGCPTLETLALSNCSKFESLFCSLPALKYLNIVACGKLQSLLGMDFSASLEPLTGNSSSNSEACEYPNLKILSLEHCSNFESLFCSLPSLENLKIVACGKLQSLHGMGFSASLEPLTGNSSSNSEVCEYPKLKILSLEHCSKFESLFCSLPSLENLKIVACGKLQSLHGMGFSASLEPLTGNSSSNSEVCEYPNLKFLSLEHCSNLKTVHCLLPSLEHLELYNCGHLEPFLGMGFSSSSGLRCPSKLKSIVILGCRKLLAGCDKWGMGRFPSLSTLSLDYSDEVESPLKQRAFLPTLFTFLLIRDLPNLKSLELQGLTSLYGLELEDCPMLQSLSEVSLPSDLFSLYIRSCPLLEQRCQQDIGEDWPKISNVPNILIGYHDFNVKSRKV</sequence>
<dbReference type="OrthoDB" id="825083at2759"/>
<dbReference type="PANTHER" id="PTHR47186">
    <property type="entry name" value="LEUCINE-RICH REPEAT-CONTAINING PROTEIN 57"/>
    <property type="match status" value="1"/>
</dbReference>
<protein>
    <recommendedName>
        <fullName evidence="1">R13L1/DRL21-like LRR repeat region domain-containing protein</fullName>
    </recommendedName>
</protein>
<evidence type="ECO:0000313" key="2">
    <source>
        <dbReference type="EMBL" id="KAF9664202.1"/>
    </source>
</evidence>
<reference evidence="2 3" key="1">
    <citation type="submission" date="2020-10" db="EMBL/GenBank/DDBJ databases">
        <title>Plant Genome Project.</title>
        <authorList>
            <person name="Zhang R.-G."/>
        </authorList>
    </citation>
    <scope>NUCLEOTIDE SEQUENCE [LARGE SCALE GENOMIC DNA]</scope>
    <source>
        <strain evidence="2">FAFU-HL-1</strain>
        <tissue evidence="2">Leaf</tissue>
    </source>
</reference>
<gene>
    <name evidence="2" type="ORF">SADUNF_Sadunf17G0131600</name>
</gene>
<dbReference type="Pfam" id="PF25019">
    <property type="entry name" value="LRR_R13L1-DRL21"/>
    <property type="match status" value="1"/>
</dbReference>
<comment type="caution">
    <text evidence="2">The sequence shown here is derived from an EMBL/GenBank/DDBJ whole genome shotgun (WGS) entry which is preliminary data.</text>
</comment>
<dbReference type="PROSITE" id="PS51450">
    <property type="entry name" value="LRR"/>
    <property type="match status" value="1"/>
</dbReference>
<evidence type="ECO:0000313" key="3">
    <source>
        <dbReference type="Proteomes" id="UP000657918"/>
    </source>
</evidence>
<evidence type="ECO:0000259" key="1">
    <source>
        <dbReference type="Pfam" id="PF25019"/>
    </source>
</evidence>
<organism evidence="2 3">
    <name type="scientific">Salix dunnii</name>
    <dbReference type="NCBI Taxonomy" id="1413687"/>
    <lineage>
        <taxon>Eukaryota</taxon>
        <taxon>Viridiplantae</taxon>
        <taxon>Streptophyta</taxon>
        <taxon>Embryophyta</taxon>
        <taxon>Tracheophyta</taxon>
        <taxon>Spermatophyta</taxon>
        <taxon>Magnoliopsida</taxon>
        <taxon>eudicotyledons</taxon>
        <taxon>Gunneridae</taxon>
        <taxon>Pentapetalae</taxon>
        <taxon>rosids</taxon>
        <taxon>fabids</taxon>
        <taxon>Malpighiales</taxon>
        <taxon>Salicaceae</taxon>
        <taxon>Saliceae</taxon>
        <taxon>Salix</taxon>
    </lineage>
</organism>